<dbReference type="SUPFAM" id="SSF55781">
    <property type="entry name" value="GAF domain-like"/>
    <property type="match status" value="1"/>
</dbReference>
<organism evidence="1">
    <name type="scientific">marine sediment metagenome</name>
    <dbReference type="NCBI Taxonomy" id="412755"/>
    <lineage>
        <taxon>unclassified sequences</taxon>
        <taxon>metagenomes</taxon>
        <taxon>ecological metagenomes</taxon>
    </lineage>
</organism>
<dbReference type="EMBL" id="BART01034422">
    <property type="protein sequence ID" value="GAH17220.1"/>
    <property type="molecule type" value="Genomic_DNA"/>
</dbReference>
<dbReference type="Gene3D" id="3.30.450.40">
    <property type="match status" value="1"/>
</dbReference>
<sequence>QKIIQEVARLLNVTRVSLMLLDEQNKELTIECAVGIDKEIVKNTRIKLEDSSNISSWVAQSCFN</sequence>
<accession>X1EA10</accession>
<dbReference type="AlphaFoldDB" id="X1EA10"/>
<feature type="non-terminal residue" evidence="1">
    <location>
        <position position="1"/>
    </location>
</feature>
<proteinExistence type="predicted"/>
<name>X1EA10_9ZZZZ</name>
<dbReference type="InterPro" id="IPR029016">
    <property type="entry name" value="GAF-like_dom_sf"/>
</dbReference>
<comment type="caution">
    <text evidence="1">The sequence shown here is derived from an EMBL/GenBank/DDBJ whole genome shotgun (WGS) entry which is preliminary data.</text>
</comment>
<gene>
    <name evidence="1" type="ORF">S01H4_58836</name>
</gene>
<reference evidence="1" key="1">
    <citation type="journal article" date="2014" name="Front. Microbiol.">
        <title>High frequency of phylogenetically diverse reductive dehalogenase-homologous genes in deep subseafloor sedimentary metagenomes.</title>
        <authorList>
            <person name="Kawai M."/>
            <person name="Futagami T."/>
            <person name="Toyoda A."/>
            <person name="Takaki Y."/>
            <person name="Nishi S."/>
            <person name="Hori S."/>
            <person name="Arai W."/>
            <person name="Tsubouchi T."/>
            <person name="Morono Y."/>
            <person name="Uchiyama I."/>
            <person name="Ito T."/>
            <person name="Fujiyama A."/>
            <person name="Inagaki F."/>
            <person name="Takami H."/>
        </authorList>
    </citation>
    <scope>NUCLEOTIDE SEQUENCE</scope>
    <source>
        <strain evidence="1">Expedition CK06-06</strain>
    </source>
</reference>
<evidence type="ECO:0000313" key="1">
    <source>
        <dbReference type="EMBL" id="GAH17220.1"/>
    </source>
</evidence>
<protein>
    <submittedName>
        <fullName evidence="1">Uncharacterized protein</fullName>
    </submittedName>
</protein>